<evidence type="ECO:0000259" key="1">
    <source>
        <dbReference type="Pfam" id="PF01370"/>
    </source>
</evidence>
<protein>
    <submittedName>
        <fullName evidence="2">NAD-dependent epimerase/dehydratase family protein</fullName>
    </submittedName>
</protein>
<dbReference type="InterPro" id="IPR001509">
    <property type="entry name" value="Epimerase_deHydtase"/>
</dbReference>
<dbReference type="RefSeq" id="WP_284914537.1">
    <property type="nucleotide sequence ID" value="NZ_CP126980.1"/>
</dbReference>
<feature type="domain" description="NAD-dependent epimerase/dehydratase" evidence="1">
    <location>
        <begin position="3"/>
        <end position="241"/>
    </location>
</feature>
<name>A0ABY8WCA3_9ACTN</name>
<accession>A0ABY8WCA3</accession>
<organism evidence="2 3">
    <name type="scientific">Actinoplanes oblitus</name>
    <dbReference type="NCBI Taxonomy" id="3040509"/>
    <lineage>
        <taxon>Bacteria</taxon>
        <taxon>Bacillati</taxon>
        <taxon>Actinomycetota</taxon>
        <taxon>Actinomycetes</taxon>
        <taxon>Micromonosporales</taxon>
        <taxon>Micromonosporaceae</taxon>
        <taxon>Actinoplanes</taxon>
    </lineage>
</organism>
<dbReference type="PANTHER" id="PTHR48079">
    <property type="entry name" value="PROTEIN YEEZ"/>
    <property type="match status" value="1"/>
</dbReference>
<dbReference type="Gene3D" id="3.40.50.720">
    <property type="entry name" value="NAD(P)-binding Rossmann-like Domain"/>
    <property type="match status" value="1"/>
</dbReference>
<dbReference type="Pfam" id="PF01370">
    <property type="entry name" value="Epimerase"/>
    <property type="match status" value="1"/>
</dbReference>
<keyword evidence="3" id="KW-1185">Reference proteome</keyword>
<dbReference type="Proteomes" id="UP001240150">
    <property type="component" value="Chromosome"/>
</dbReference>
<reference evidence="2 3" key="1">
    <citation type="submission" date="2023-06" db="EMBL/GenBank/DDBJ databases">
        <authorList>
            <person name="Yushchuk O."/>
            <person name="Binda E."/>
            <person name="Ruckert-Reed C."/>
            <person name="Fedorenko V."/>
            <person name="Kalinowski J."/>
            <person name="Marinelli F."/>
        </authorList>
    </citation>
    <scope>NUCLEOTIDE SEQUENCE [LARGE SCALE GENOMIC DNA]</scope>
    <source>
        <strain evidence="2 3">NRRL 3884</strain>
    </source>
</reference>
<sequence>MRIVVTGASGNIGTALLGWLAARPEITAIAGIARRVPPAGAGPPYDRVSWHPVDVAGPAAAGELAGIFRGAAAVVHLAWHIVGGHDRRAQARTNRVGSAAVLAACLTAGVPHLVHLSSAAVYSPRTGDLAVPESWPRRGCERSAYSRDKVAVEDLLDRVRAERRDLRITRIRPPAVLQPAAAGDLARLALGRLAPLAEPLGARAVVLPLPGSATLQVVAAADVADLIGRAVLARAAGAFNVAGEPVLSARVLARLLGGRHLPTPRAVVRGLLGAAWWLRVQPLDASWADLLLDTPLLDCARAGVELGWRPRHDARLTVVATRRAIAGGAGTASPRLRRAGG</sequence>
<dbReference type="SUPFAM" id="SSF51735">
    <property type="entry name" value="NAD(P)-binding Rossmann-fold domains"/>
    <property type="match status" value="1"/>
</dbReference>
<evidence type="ECO:0000313" key="2">
    <source>
        <dbReference type="EMBL" id="WIM93330.1"/>
    </source>
</evidence>
<proteinExistence type="predicted"/>
<dbReference type="EMBL" id="CP126980">
    <property type="protein sequence ID" value="WIM93330.1"/>
    <property type="molecule type" value="Genomic_DNA"/>
</dbReference>
<dbReference type="InterPro" id="IPR036291">
    <property type="entry name" value="NAD(P)-bd_dom_sf"/>
</dbReference>
<dbReference type="InterPro" id="IPR051783">
    <property type="entry name" value="NAD(P)-dependent_oxidoreduct"/>
</dbReference>
<dbReference type="PANTHER" id="PTHR48079:SF6">
    <property type="entry name" value="NAD(P)-BINDING DOMAIN-CONTAINING PROTEIN-RELATED"/>
    <property type="match status" value="1"/>
</dbReference>
<gene>
    <name evidence="2" type="ORF">ACTOB_005307</name>
</gene>
<evidence type="ECO:0000313" key="3">
    <source>
        <dbReference type="Proteomes" id="UP001240150"/>
    </source>
</evidence>